<evidence type="ECO:0000256" key="3">
    <source>
        <dbReference type="ARBA" id="ARBA00022449"/>
    </source>
</evidence>
<dbReference type="EMBL" id="RKLQ01000002">
    <property type="protein sequence ID" value="MBX0305107.1"/>
    <property type="molecule type" value="Genomic_DNA"/>
</dbReference>
<feature type="transmembrane region" description="Helical" evidence="10">
    <location>
        <begin position="406"/>
        <end position="427"/>
    </location>
</feature>
<keyword evidence="5 10" id="KW-0812">Transmembrane</keyword>
<feature type="transmembrane region" description="Helical" evidence="10">
    <location>
        <begin position="73"/>
        <end position="93"/>
    </location>
</feature>
<comment type="caution">
    <text evidence="11">The sequence shown here is derived from an EMBL/GenBank/DDBJ whole genome shotgun (WGS) entry which is preliminary data.</text>
</comment>
<evidence type="ECO:0000256" key="10">
    <source>
        <dbReference type="SAM" id="Phobius"/>
    </source>
</evidence>
<dbReference type="InterPro" id="IPR050222">
    <property type="entry name" value="MATE_MdtK"/>
</dbReference>
<name>A0A8J7YGJ5_9EURY</name>
<dbReference type="AlphaFoldDB" id="A0A8J7YGJ5"/>
<dbReference type="Pfam" id="PF01554">
    <property type="entry name" value="MatE"/>
    <property type="match status" value="2"/>
</dbReference>
<reference evidence="11" key="1">
    <citation type="submission" date="2021-06" db="EMBL/GenBank/DDBJ databases">
        <title>Halomicroarcula sp. F24A a new haloarchaeum isolated from saline soil.</title>
        <authorList>
            <person name="Duran-Viseras A."/>
            <person name="Sanchez-Porro C."/>
            <person name="Ventosa A."/>
        </authorList>
    </citation>
    <scope>NUCLEOTIDE SEQUENCE</scope>
    <source>
        <strain evidence="11">F24A</strain>
    </source>
</reference>
<keyword evidence="8 10" id="KW-0472">Membrane</keyword>
<accession>A0A8J7YGJ5</accession>
<evidence type="ECO:0000256" key="9">
    <source>
        <dbReference type="ARBA" id="ARBA00031636"/>
    </source>
</evidence>
<dbReference type="CDD" id="cd13137">
    <property type="entry name" value="MATE_NorM_like"/>
    <property type="match status" value="1"/>
</dbReference>
<keyword evidence="6 10" id="KW-1133">Transmembrane helix</keyword>
<dbReference type="RefSeq" id="WP_220589298.1">
    <property type="nucleotide sequence ID" value="NZ_RKLQ01000002.1"/>
</dbReference>
<dbReference type="InterPro" id="IPR048279">
    <property type="entry name" value="MdtK-like"/>
</dbReference>
<evidence type="ECO:0000313" key="12">
    <source>
        <dbReference type="Proteomes" id="UP000783863"/>
    </source>
</evidence>
<dbReference type="GO" id="GO:0005886">
    <property type="term" value="C:plasma membrane"/>
    <property type="evidence" value="ECO:0007669"/>
    <property type="project" value="UniProtKB-SubCell"/>
</dbReference>
<evidence type="ECO:0000313" key="11">
    <source>
        <dbReference type="EMBL" id="MBX0305107.1"/>
    </source>
</evidence>
<gene>
    <name evidence="11" type="ORF">EGD98_15670</name>
</gene>
<dbReference type="PANTHER" id="PTHR43298:SF2">
    <property type="entry name" value="FMN_FAD EXPORTER YEEO-RELATED"/>
    <property type="match status" value="1"/>
</dbReference>
<feature type="transmembrane region" description="Helical" evidence="10">
    <location>
        <begin position="303"/>
        <end position="323"/>
    </location>
</feature>
<sequence>MFNPIVWAFRSLASQLAGVGVIDDHRGQRIADLAWPRVLTMVARLSLRVTDIAMVGVAVGSAGLVGISFAVVYWQFAFAFGLGIAGGTIGLVAQRYGTDRPNAAAPVIAHSLLLGLAVTLPFVVTYWAGSGALIRVFSEDAAIVRYGSTYLRVGAFALLFLTCNVVASRALAGADNTRIPMSIRATGAVVNIALNALLIFGLQLGVFGAAVASVIAEGLVSVSFAYGFVRGGLPVIGPFPLAVSVSEPRLHVGLVRQLLRTSLPLIGQRLGNVVVRFPLLVLLAMVGPTVVASWEVARRVRNLLNASGAGFSTSVSSLVGQALGQSDERLAVAFGRDTVVFSAIVYVLSGALVFALAPVVAGLFSRDPETIARMTPFVRVASVSSVGLGLFRTYEGVLKGSGENRWTLYGRLFGLYVLLLPVTYLGATTSLGLRAVFAALVAETWGAALVTGYRVRSGKWTVTSQPHPTAD</sequence>
<proteinExistence type="predicted"/>
<evidence type="ECO:0000256" key="4">
    <source>
        <dbReference type="ARBA" id="ARBA00022475"/>
    </source>
</evidence>
<organism evidence="11 12">
    <name type="scientific">Haloarcula salinisoli</name>
    <dbReference type="NCBI Taxonomy" id="2487746"/>
    <lineage>
        <taxon>Archaea</taxon>
        <taxon>Methanobacteriati</taxon>
        <taxon>Methanobacteriota</taxon>
        <taxon>Stenosarchaea group</taxon>
        <taxon>Halobacteria</taxon>
        <taxon>Halobacteriales</taxon>
        <taxon>Haloarculaceae</taxon>
        <taxon>Haloarcula</taxon>
    </lineage>
</organism>
<keyword evidence="2" id="KW-0813">Transport</keyword>
<protein>
    <recommendedName>
        <fullName evidence="9">Multidrug-efflux transporter</fullName>
    </recommendedName>
</protein>
<evidence type="ECO:0000256" key="8">
    <source>
        <dbReference type="ARBA" id="ARBA00023136"/>
    </source>
</evidence>
<feature type="transmembrane region" description="Helical" evidence="10">
    <location>
        <begin position="105"/>
        <end position="129"/>
    </location>
</feature>
<dbReference type="Proteomes" id="UP000783863">
    <property type="component" value="Unassembled WGS sequence"/>
</dbReference>
<feature type="transmembrane region" description="Helical" evidence="10">
    <location>
        <begin position="343"/>
        <end position="364"/>
    </location>
</feature>
<dbReference type="PANTHER" id="PTHR43298">
    <property type="entry name" value="MULTIDRUG RESISTANCE PROTEIN NORM-RELATED"/>
    <property type="match status" value="1"/>
</dbReference>
<dbReference type="GO" id="GO:0015297">
    <property type="term" value="F:antiporter activity"/>
    <property type="evidence" value="ECO:0007669"/>
    <property type="project" value="UniProtKB-KW"/>
</dbReference>
<evidence type="ECO:0000256" key="1">
    <source>
        <dbReference type="ARBA" id="ARBA00004651"/>
    </source>
</evidence>
<keyword evidence="3" id="KW-0050">Antiport</keyword>
<dbReference type="GO" id="GO:0042910">
    <property type="term" value="F:xenobiotic transmembrane transporter activity"/>
    <property type="evidence" value="ECO:0007669"/>
    <property type="project" value="InterPro"/>
</dbReference>
<dbReference type="InterPro" id="IPR002528">
    <property type="entry name" value="MATE_fam"/>
</dbReference>
<keyword evidence="4" id="KW-1003">Cell membrane</keyword>
<dbReference type="NCBIfam" id="TIGR00797">
    <property type="entry name" value="matE"/>
    <property type="match status" value="1"/>
</dbReference>
<evidence type="ECO:0000256" key="7">
    <source>
        <dbReference type="ARBA" id="ARBA00023065"/>
    </source>
</evidence>
<feature type="transmembrane region" description="Helical" evidence="10">
    <location>
        <begin position="273"/>
        <end position="291"/>
    </location>
</feature>
<feature type="transmembrane region" description="Helical" evidence="10">
    <location>
        <begin position="149"/>
        <end position="167"/>
    </location>
</feature>
<evidence type="ECO:0000256" key="6">
    <source>
        <dbReference type="ARBA" id="ARBA00022989"/>
    </source>
</evidence>
<keyword evidence="7" id="KW-0406">Ion transport</keyword>
<evidence type="ECO:0000256" key="2">
    <source>
        <dbReference type="ARBA" id="ARBA00022448"/>
    </source>
</evidence>
<feature type="transmembrane region" description="Helical" evidence="10">
    <location>
        <begin position="188"/>
        <end position="216"/>
    </location>
</feature>
<evidence type="ECO:0000256" key="5">
    <source>
        <dbReference type="ARBA" id="ARBA00022692"/>
    </source>
</evidence>
<feature type="transmembrane region" description="Helical" evidence="10">
    <location>
        <begin position="45"/>
        <end position="67"/>
    </location>
</feature>
<dbReference type="PIRSF" id="PIRSF006603">
    <property type="entry name" value="DinF"/>
    <property type="match status" value="1"/>
</dbReference>
<dbReference type="GO" id="GO:0006811">
    <property type="term" value="P:monoatomic ion transport"/>
    <property type="evidence" value="ECO:0007669"/>
    <property type="project" value="UniProtKB-KW"/>
</dbReference>
<comment type="subcellular location">
    <subcellularLocation>
        <location evidence="1">Cell membrane</location>
        <topology evidence="1">Multi-pass membrane protein</topology>
    </subcellularLocation>
</comment>
<keyword evidence="12" id="KW-1185">Reference proteome</keyword>